<comment type="caution">
    <text evidence="1">The sequence shown here is derived from an EMBL/GenBank/DDBJ whole genome shotgun (WGS) entry which is preliminary data.</text>
</comment>
<name>A0AAV3YJV7_9GAST</name>
<evidence type="ECO:0000313" key="2">
    <source>
        <dbReference type="Proteomes" id="UP000735302"/>
    </source>
</evidence>
<sequence length="111" mass="12426">MLYDYKILFIVRTFWTTSDFMVPRVAMLNGQLTPCKRLSVQGHLSLHSIGNTVNSETALRSAGTLLSRVRVPSQAYLPGKRPESLRSPCFGLNIYPKTKPNQTNISTSLIL</sequence>
<organism evidence="1 2">
    <name type="scientific">Plakobranchus ocellatus</name>
    <dbReference type="NCBI Taxonomy" id="259542"/>
    <lineage>
        <taxon>Eukaryota</taxon>
        <taxon>Metazoa</taxon>
        <taxon>Spiralia</taxon>
        <taxon>Lophotrochozoa</taxon>
        <taxon>Mollusca</taxon>
        <taxon>Gastropoda</taxon>
        <taxon>Heterobranchia</taxon>
        <taxon>Euthyneura</taxon>
        <taxon>Panpulmonata</taxon>
        <taxon>Sacoglossa</taxon>
        <taxon>Placobranchoidea</taxon>
        <taxon>Plakobranchidae</taxon>
        <taxon>Plakobranchus</taxon>
    </lineage>
</organism>
<gene>
    <name evidence="1" type="ORF">PoB_000915100</name>
</gene>
<reference evidence="1 2" key="1">
    <citation type="journal article" date="2021" name="Elife">
        <title>Chloroplast acquisition without the gene transfer in kleptoplastic sea slugs, Plakobranchus ocellatus.</title>
        <authorList>
            <person name="Maeda T."/>
            <person name="Takahashi S."/>
            <person name="Yoshida T."/>
            <person name="Shimamura S."/>
            <person name="Takaki Y."/>
            <person name="Nagai Y."/>
            <person name="Toyoda A."/>
            <person name="Suzuki Y."/>
            <person name="Arimoto A."/>
            <person name="Ishii H."/>
            <person name="Satoh N."/>
            <person name="Nishiyama T."/>
            <person name="Hasebe M."/>
            <person name="Maruyama T."/>
            <person name="Minagawa J."/>
            <person name="Obokata J."/>
            <person name="Shigenobu S."/>
        </authorList>
    </citation>
    <scope>NUCLEOTIDE SEQUENCE [LARGE SCALE GENOMIC DNA]</scope>
</reference>
<accession>A0AAV3YJV7</accession>
<proteinExistence type="predicted"/>
<dbReference type="EMBL" id="BLXT01001025">
    <property type="protein sequence ID" value="GFN82645.1"/>
    <property type="molecule type" value="Genomic_DNA"/>
</dbReference>
<dbReference type="Proteomes" id="UP000735302">
    <property type="component" value="Unassembled WGS sequence"/>
</dbReference>
<keyword evidence="2" id="KW-1185">Reference proteome</keyword>
<protein>
    <submittedName>
        <fullName evidence="1">Uncharacterized protein</fullName>
    </submittedName>
</protein>
<evidence type="ECO:0000313" key="1">
    <source>
        <dbReference type="EMBL" id="GFN82645.1"/>
    </source>
</evidence>
<dbReference type="AlphaFoldDB" id="A0AAV3YJV7"/>